<evidence type="ECO:0000313" key="1">
    <source>
        <dbReference type="EMBL" id="KYC39145.1"/>
    </source>
</evidence>
<sequence>MQENIIEITGFHAHVYFDAASRETAERVREELGARFEVQLGRWHDRPIGPHPKSMYQVAFSPERFSKVVPWLMLNREGLDILVHPSTGDDVADHTRHALWLGEKLELNIEFLKTIKTT</sequence>
<keyword evidence="2" id="KW-1185">Reference proteome</keyword>
<dbReference type="PANTHER" id="PTHR36423:SF2">
    <property type="entry name" value="AFR070WP"/>
    <property type="match status" value="1"/>
</dbReference>
<comment type="caution">
    <text evidence="1">The sequence shown here is derived from an EMBL/GenBank/DDBJ whole genome shotgun (WGS) entry which is preliminary data.</text>
</comment>
<dbReference type="RefSeq" id="WP_026135355.1">
    <property type="nucleotide sequence ID" value="NZ_KQ976354.1"/>
</dbReference>
<keyword evidence="1" id="KW-0223">Dioxygenase</keyword>
<dbReference type="EMBL" id="ANNX02000036">
    <property type="protein sequence ID" value="KYC39145.1"/>
    <property type="molecule type" value="Genomic_DNA"/>
</dbReference>
<proteinExistence type="predicted"/>
<dbReference type="PIRSF" id="PIRSF028139">
    <property type="entry name" value="DOPA-diox_rel_Mll2280"/>
    <property type="match status" value="1"/>
</dbReference>
<accession>A0A139X372</accession>
<protein>
    <submittedName>
        <fullName evidence="1">4,5-dioxygenase</fullName>
    </submittedName>
</protein>
<evidence type="ECO:0000313" key="2">
    <source>
        <dbReference type="Proteomes" id="UP000076925"/>
    </source>
</evidence>
<dbReference type="InterPro" id="IPR023389">
    <property type="entry name" value="DOPA-like_sf"/>
</dbReference>
<gene>
    <name evidence="1" type="ORF">WA1_33195</name>
</gene>
<dbReference type="InterPro" id="IPR014980">
    <property type="entry name" value="DOPA_dioxygen"/>
</dbReference>
<dbReference type="OrthoDB" id="572228at2"/>
<dbReference type="STRING" id="128403.WA1_33195"/>
<dbReference type="Gene3D" id="3.30.70.1240">
    <property type="entry name" value="DOPA-like domains"/>
    <property type="match status" value="1"/>
</dbReference>
<organism evidence="1 2">
    <name type="scientific">Scytonema hofmannii PCC 7110</name>
    <dbReference type="NCBI Taxonomy" id="128403"/>
    <lineage>
        <taxon>Bacteria</taxon>
        <taxon>Bacillati</taxon>
        <taxon>Cyanobacteriota</taxon>
        <taxon>Cyanophyceae</taxon>
        <taxon>Nostocales</taxon>
        <taxon>Scytonemataceae</taxon>
        <taxon>Scytonema</taxon>
    </lineage>
</organism>
<dbReference type="SUPFAM" id="SSF143410">
    <property type="entry name" value="DOPA-like"/>
    <property type="match status" value="1"/>
</dbReference>
<keyword evidence="1" id="KW-0560">Oxidoreductase</keyword>
<dbReference type="Proteomes" id="UP000076925">
    <property type="component" value="Unassembled WGS sequence"/>
</dbReference>
<reference evidence="1 2" key="1">
    <citation type="journal article" date="2013" name="Genome Biol. Evol.">
        <title>Genomes of Stigonematalean cyanobacteria (subsection V) and the evolution of oxygenic photosynthesis from prokaryotes to plastids.</title>
        <authorList>
            <person name="Dagan T."/>
            <person name="Roettger M."/>
            <person name="Stucken K."/>
            <person name="Landan G."/>
            <person name="Koch R."/>
            <person name="Major P."/>
            <person name="Gould S.B."/>
            <person name="Goremykin V.V."/>
            <person name="Rippka R."/>
            <person name="Tandeau de Marsac N."/>
            <person name="Gugger M."/>
            <person name="Lockhart P.J."/>
            <person name="Allen J.F."/>
            <person name="Brune I."/>
            <person name="Maus I."/>
            <person name="Puhler A."/>
            <person name="Martin W.F."/>
        </authorList>
    </citation>
    <scope>NUCLEOTIDE SEQUENCE [LARGE SCALE GENOMIC DNA]</scope>
    <source>
        <strain evidence="1 2">PCC 7110</strain>
    </source>
</reference>
<dbReference type="Pfam" id="PF08883">
    <property type="entry name" value="DOPA_dioxygen"/>
    <property type="match status" value="1"/>
</dbReference>
<dbReference type="PANTHER" id="PTHR36423">
    <property type="entry name" value="AFR070WP"/>
    <property type="match status" value="1"/>
</dbReference>
<name>A0A139X372_9CYAN</name>
<dbReference type="AlphaFoldDB" id="A0A139X372"/>
<dbReference type="GO" id="GO:0051213">
    <property type="term" value="F:dioxygenase activity"/>
    <property type="evidence" value="ECO:0007669"/>
    <property type="project" value="UniProtKB-KW"/>
</dbReference>